<evidence type="ECO:0000313" key="3">
    <source>
        <dbReference type="EMBL" id="KAL3288662.1"/>
    </source>
</evidence>
<dbReference type="EMBL" id="JABFTP020000185">
    <property type="protein sequence ID" value="KAL3288662.1"/>
    <property type="molecule type" value="Genomic_DNA"/>
</dbReference>
<name>A0ABD2PCY5_9CUCU</name>
<accession>A0ABD2PCY5</accession>
<sequence>MPKILIICIFTLFGISIAKIDNNQRGGHGLFNGLKDESSKPLHKNEIETSPNYPESEAYFSEVVSLSVVPDNPSTENINMKPRLSSLYLQPEPKGLHYLLGTPDHSPFLTHFFRKRDTRKVKRYIKNDHEQENSNHGQGPVIPGSRGQSVLYGVPGSPGLPSTGSLGWIPNAGNQNGYPGNYQNGFPGNYQNGFPGNNQNGFPGNNQNGFPGNNFMGSTGINQHQGGYKTHGY</sequence>
<reference evidence="3 4" key="1">
    <citation type="journal article" date="2021" name="BMC Biol.">
        <title>Horizontally acquired antibacterial genes associated with adaptive radiation of ladybird beetles.</title>
        <authorList>
            <person name="Li H.S."/>
            <person name="Tang X.F."/>
            <person name="Huang Y.H."/>
            <person name="Xu Z.Y."/>
            <person name="Chen M.L."/>
            <person name="Du X.Y."/>
            <person name="Qiu B.Y."/>
            <person name="Chen P.T."/>
            <person name="Zhang W."/>
            <person name="Slipinski A."/>
            <person name="Escalona H.E."/>
            <person name="Waterhouse R.M."/>
            <person name="Zwick A."/>
            <person name="Pang H."/>
        </authorList>
    </citation>
    <scope>NUCLEOTIDE SEQUENCE [LARGE SCALE GENOMIC DNA]</scope>
    <source>
        <strain evidence="3">SYSU2018</strain>
    </source>
</reference>
<keyword evidence="4" id="KW-1185">Reference proteome</keyword>
<feature type="region of interest" description="Disordered" evidence="1">
    <location>
        <begin position="127"/>
        <end position="156"/>
    </location>
</feature>
<keyword evidence="2" id="KW-0732">Signal</keyword>
<comment type="caution">
    <text evidence="3">The sequence shown here is derived from an EMBL/GenBank/DDBJ whole genome shotgun (WGS) entry which is preliminary data.</text>
</comment>
<feature type="chain" id="PRO_5044844425" evidence="2">
    <location>
        <begin position="19"/>
        <end position="233"/>
    </location>
</feature>
<evidence type="ECO:0000256" key="2">
    <source>
        <dbReference type="SAM" id="SignalP"/>
    </source>
</evidence>
<dbReference type="Proteomes" id="UP001516400">
    <property type="component" value="Unassembled WGS sequence"/>
</dbReference>
<gene>
    <name evidence="3" type="ORF">HHI36_003095</name>
</gene>
<organism evidence="3 4">
    <name type="scientific">Cryptolaemus montrouzieri</name>
    <dbReference type="NCBI Taxonomy" id="559131"/>
    <lineage>
        <taxon>Eukaryota</taxon>
        <taxon>Metazoa</taxon>
        <taxon>Ecdysozoa</taxon>
        <taxon>Arthropoda</taxon>
        <taxon>Hexapoda</taxon>
        <taxon>Insecta</taxon>
        <taxon>Pterygota</taxon>
        <taxon>Neoptera</taxon>
        <taxon>Endopterygota</taxon>
        <taxon>Coleoptera</taxon>
        <taxon>Polyphaga</taxon>
        <taxon>Cucujiformia</taxon>
        <taxon>Coccinelloidea</taxon>
        <taxon>Coccinellidae</taxon>
        <taxon>Scymninae</taxon>
        <taxon>Scymnini</taxon>
        <taxon>Cryptolaemus</taxon>
    </lineage>
</organism>
<feature type="signal peptide" evidence="2">
    <location>
        <begin position="1"/>
        <end position="18"/>
    </location>
</feature>
<evidence type="ECO:0000256" key="1">
    <source>
        <dbReference type="SAM" id="MobiDB-lite"/>
    </source>
</evidence>
<protein>
    <submittedName>
        <fullName evidence="3">Uncharacterized protein</fullName>
    </submittedName>
</protein>
<evidence type="ECO:0000313" key="4">
    <source>
        <dbReference type="Proteomes" id="UP001516400"/>
    </source>
</evidence>
<proteinExistence type="predicted"/>
<dbReference type="AlphaFoldDB" id="A0ABD2PCY5"/>